<proteinExistence type="predicted"/>
<dbReference type="Pfam" id="PF00201">
    <property type="entry name" value="UDPGT"/>
    <property type="match status" value="1"/>
</dbReference>
<dbReference type="STRING" id="105559.Nwat_1333"/>
<dbReference type="CDD" id="cd03784">
    <property type="entry name" value="GT1_Gtf-like"/>
    <property type="match status" value="1"/>
</dbReference>
<reference evidence="1 2" key="1">
    <citation type="submission" date="2010-06" db="EMBL/GenBank/DDBJ databases">
        <title>Complete sequence of chromosome of Nitrosococcus watsoni C-113.</title>
        <authorList>
            <consortium name="US DOE Joint Genome Institute"/>
            <person name="Lucas S."/>
            <person name="Copeland A."/>
            <person name="Lapidus A."/>
            <person name="Cheng J.-F."/>
            <person name="Bruce D."/>
            <person name="Goodwin L."/>
            <person name="Pitluck S."/>
            <person name="Malfatti S.A."/>
            <person name="Chain P.S.G."/>
            <person name="Land M."/>
            <person name="Hauser L."/>
            <person name="Kyrpides N."/>
            <person name="Ivanova N."/>
            <person name="Cambell M.A."/>
            <person name="Heidelberg J.F."/>
            <person name="Klotz M.G."/>
            <person name="Woyke T."/>
        </authorList>
    </citation>
    <scope>NUCLEOTIDE SEQUENCE [LARGE SCALE GENOMIC DNA]</scope>
    <source>
        <strain evidence="1 2">C-113</strain>
    </source>
</reference>
<keyword evidence="2" id="KW-1185">Reference proteome</keyword>
<dbReference type="FunFam" id="3.40.50.2000:FF:000072">
    <property type="entry name" value="Glycosyl transferase"/>
    <property type="match status" value="1"/>
</dbReference>
<dbReference type="HOGENOM" id="CLU_000537_7_1_6"/>
<name>D8K5S6_NITWC</name>
<organism evidence="1 2">
    <name type="scientific">Nitrosococcus watsoni (strain C-113)</name>
    <dbReference type="NCBI Taxonomy" id="105559"/>
    <lineage>
        <taxon>Bacteria</taxon>
        <taxon>Pseudomonadati</taxon>
        <taxon>Pseudomonadota</taxon>
        <taxon>Gammaproteobacteria</taxon>
        <taxon>Chromatiales</taxon>
        <taxon>Chromatiaceae</taxon>
        <taxon>Nitrosococcus</taxon>
    </lineage>
</organism>
<dbReference type="InterPro" id="IPR050426">
    <property type="entry name" value="Glycosyltransferase_28"/>
</dbReference>
<dbReference type="SUPFAM" id="SSF53756">
    <property type="entry name" value="UDP-Glycosyltransferase/glycogen phosphorylase"/>
    <property type="match status" value="1"/>
</dbReference>
<dbReference type="Proteomes" id="UP000000393">
    <property type="component" value="Chromosome"/>
</dbReference>
<dbReference type="InterPro" id="IPR002213">
    <property type="entry name" value="UDP_glucos_trans"/>
</dbReference>
<dbReference type="KEGG" id="nwa:Nwat_1333"/>
<gene>
    <name evidence="1" type="ordered locus">Nwat_1333</name>
</gene>
<protein>
    <submittedName>
        <fullName evidence="1">Glycosyltransferase, MGT family</fullName>
    </submittedName>
</protein>
<dbReference type="GO" id="GO:0016758">
    <property type="term" value="F:hexosyltransferase activity"/>
    <property type="evidence" value="ECO:0007669"/>
    <property type="project" value="UniProtKB-ARBA"/>
</dbReference>
<sequence length="435" mass="46891">MHFGLLCPALTGHLNTLLPLGQALQKSGHRVTLVGLLDAEPTTLAAGLEFRPIAEAKRPAGAMAELTAQASTLSGRAALRYAVKVFQQDAALLLREAPAVIKAAGIDALLIDQTSRGGGTVAEFLNLPFITLCSALVLNREPTIPPFNTSWRYHPAWWAQLRNRLGYGLLSRVTQPITAVVAEYRRTWNLPPHSHSNDAYSQLAQISQQPAELEFPRQQLPPWFHFTGPYHGAGSREPIPFPWEKLTGQPLIYASMGTVLGRFKGVFQQIATACEGLDAQLVISLGGPIPPETLPTLPGAPLVVSYAPQLELLRRAALTITHAGMNTTLESLSNGVPLVAIPIANDQPGVAARVAWTGAGVVVPLKRLRVPRLRQAIAQVLTHNSYRKHARRLQTAIQRAGGVDQAVEIIMQAVSTGKPVLKETGPQAQAKLSRG</sequence>
<dbReference type="EMBL" id="CP002086">
    <property type="protein sequence ID" value="ADJ28253.1"/>
    <property type="molecule type" value="Genomic_DNA"/>
</dbReference>
<evidence type="ECO:0000313" key="1">
    <source>
        <dbReference type="EMBL" id="ADJ28253.1"/>
    </source>
</evidence>
<dbReference type="PANTHER" id="PTHR48050:SF13">
    <property type="entry name" value="STEROL 3-BETA-GLUCOSYLTRANSFERASE UGT80A2"/>
    <property type="match status" value="1"/>
</dbReference>
<dbReference type="GO" id="GO:0017000">
    <property type="term" value="P:antibiotic biosynthetic process"/>
    <property type="evidence" value="ECO:0007669"/>
    <property type="project" value="UniProtKB-ARBA"/>
</dbReference>
<keyword evidence="1" id="KW-0808">Transferase</keyword>
<dbReference type="PANTHER" id="PTHR48050">
    <property type="entry name" value="STEROL 3-BETA-GLUCOSYLTRANSFERASE"/>
    <property type="match status" value="1"/>
</dbReference>
<dbReference type="GO" id="GO:0008194">
    <property type="term" value="F:UDP-glycosyltransferase activity"/>
    <property type="evidence" value="ECO:0007669"/>
    <property type="project" value="InterPro"/>
</dbReference>
<dbReference type="AlphaFoldDB" id="D8K5S6"/>
<dbReference type="CAZy" id="GT1">
    <property type="family name" value="Glycosyltransferase Family 1"/>
</dbReference>
<evidence type="ECO:0000313" key="2">
    <source>
        <dbReference type="Proteomes" id="UP000000393"/>
    </source>
</evidence>
<dbReference type="Gene3D" id="3.40.50.2000">
    <property type="entry name" value="Glycogen Phosphorylase B"/>
    <property type="match status" value="2"/>
</dbReference>
<accession>D8K5S6</accession>
<dbReference type="eggNOG" id="COG1819">
    <property type="taxonomic scope" value="Bacteria"/>
</dbReference>